<evidence type="ECO:0000313" key="2">
    <source>
        <dbReference type="Proteomes" id="UP000829196"/>
    </source>
</evidence>
<sequence>MIDELQGTAILSKLDLQAKQPSSENSSKHSKNKILNTPRPLFLLMLFSLINESLTFQNIMNKIHQPFLQKFIRVFFNDIILYSKIINAHAIYILFQLIFRAKCSISNVQSASANTQTSSSSRLSTK</sequence>
<dbReference type="InterPro" id="IPR053134">
    <property type="entry name" value="RNA-dir_DNA_polymerase"/>
</dbReference>
<dbReference type="EMBL" id="JAGYWB010000007">
    <property type="protein sequence ID" value="KAI0515932.1"/>
    <property type="molecule type" value="Genomic_DNA"/>
</dbReference>
<reference evidence="1" key="1">
    <citation type="journal article" date="2022" name="Front. Genet.">
        <title>Chromosome-Scale Assembly of the Dendrobium nobile Genome Provides Insights Into the Molecular Mechanism of the Biosynthesis of the Medicinal Active Ingredient of Dendrobium.</title>
        <authorList>
            <person name="Xu Q."/>
            <person name="Niu S.-C."/>
            <person name="Li K.-L."/>
            <person name="Zheng P.-J."/>
            <person name="Zhang X.-J."/>
            <person name="Jia Y."/>
            <person name="Liu Y."/>
            <person name="Niu Y.-X."/>
            <person name="Yu L.-H."/>
            <person name="Chen D.-F."/>
            <person name="Zhang G.-Q."/>
        </authorList>
    </citation>
    <scope>NUCLEOTIDE SEQUENCE</scope>
    <source>
        <tissue evidence="1">Leaf</tissue>
    </source>
</reference>
<organism evidence="1 2">
    <name type="scientific">Dendrobium nobile</name>
    <name type="common">Orchid</name>
    <dbReference type="NCBI Taxonomy" id="94219"/>
    <lineage>
        <taxon>Eukaryota</taxon>
        <taxon>Viridiplantae</taxon>
        <taxon>Streptophyta</taxon>
        <taxon>Embryophyta</taxon>
        <taxon>Tracheophyta</taxon>
        <taxon>Spermatophyta</taxon>
        <taxon>Magnoliopsida</taxon>
        <taxon>Liliopsida</taxon>
        <taxon>Asparagales</taxon>
        <taxon>Orchidaceae</taxon>
        <taxon>Epidendroideae</taxon>
        <taxon>Malaxideae</taxon>
        <taxon>Dendrobiinae</taxon>
        <taxon>Dendrobium</taxon>
    </lineage>
</organism>
<protein>
    <submittedName>
        <fullName evidence="1">Uncharacterized protein</fullName>
    </submittedName>
</protein>
<dbReference type="PANTHER" id="PTHR24559:SF450">
    <property type="entry name" value="RNA-DIRECTED DNA POLYMERASE HOMOLOG"/>
    <property type="match status" value="1"/>
</dbReference>
<dbReference type="Proteomes" id="UP000829196">
    <property type="component" value="Unassembled WGS sequence"/>
</dbReference>
<keyword evidence="2" id="KW-1185">Reference proteome</keyword>
<accession>A0A8T3BPD1</accession>
<gene>
    <name evidence="1" type="ORF">KFK09_008603</name>
</gene>
<proteinExistence type="predicted"/>
<dbReference type="OrthoDB" id="415724at2759"/>
<name>A0A8T3BPD1_DENNO</name>
<evidence type="ECO:0000313" key="1">
    <source>
        <dbReference type="EMBL" id="KAI0515932.1"/>
    </source>
</evidence>
<comment type="caution">
    <text evidence="1">The sequence shown here is derived from an EMBL/GenBank/DDBJ whole genome shotgun (WGS) entry which is preliminary data.</text>
</comment>
<dbReference type="PANTHER" id="PTHR24559">
    <property type="entry name" value="TRANSPOSON TY3-I GAG-POL POLYPROTEIN"/>
    <property type="match status" value="1"/>
</dbReference>
<dbReference type="Gene3D" id="3.30.70.270">
    <property type="match status" value="1"/>
</dbReference>
<dbReference type="InterPro" id="IPR043502">
    <property type="entry name" value="DNA/RNA_pol_sf"/>
</dbReference>
<dbReference type="AlphaFoldDB" id="A0A8T3BPD1"/>
<dbReference type="InterPro" id="IPR043128">
    <property type="entry name" value="Rev_trsase/Diguanyl_cyclase"/>
</dbReference>
<dbReference type="SUPFAM" id="SSF56672">
    <property type="entry name" value="DNA/RNA polymerases"/>
    <property type="match status" value="1"/>
</dbReference>